<name>A0ABU7TQI4_9HYPH</name>
<evidence type="ECO:0008006" key="3">
    <source>
        <dbReference type="Google" id="ProtNLM"/>
    </source>
</evidence>
<organism evidence="1 2">
    <name type="scientific">Methylobacterium oryzae</name>
    <dbReference type="NCBI Taxonomy" id="334852"/>
    <lineage>
        <taxon>Bacteria</taxon>
        <taxon>Pseudomonadati</taxon>
        <taxon>Pseudomonadota</taxon>
        <taxon>Alphaproteobacteria</taxon>
        <taxon>Hyphomicrobiales</taxon>
        <taxon>Methylobacteriaceae</taxon>
        <taxon>Methylobacterium</taxon>
    </lineage>
</organism>
<reference evidence="1 2" key="1">
    <citation type="journal article" date="2012" name="Genet. Mol. Biol.">
        <title>Analysis of 16S rRNA and mxaF genes revealing insights into Methylobacterium niche-specific plant association.</title>
        <authorList>
            <person name="Dourado M.N."/>
            <person name="Andreote F.D."/>
            <person name="Dini-Andreote F."/>
            <person name="Conti R."/>
            <person name="Araujo J.M."/>
            <person name="Araujo W.L."/>
        </authorList>
    </citation>
    <scope>NUCLEOTIDE SEQUENCE [LARGE SCALE GENOMIC DNA]</scope>
    <source>
        <strain evidence="1 2">TC3-10</strain>
    </source>
</reference>
<sequence length="158" mass="15981">MGFDRHIVRSMAVMVLAIIAFVAPFAVEAHEGHVHCAGHKRAVSVVPTASASKENPGPAASSRISEMPVKLLAAPRLQAAAGRSTASLRAAGADRCCCPSACKRGCCGAMVCGTVGIVAGAASLVAPVFRAAVLIPHDAPGRAGIGPEALRKPPRTLA</sequence>
<keyword evidence="2" id="KW-1185">Reference proteome</keyword>
<evidence type="ECO:0000313" key="1">
    <source>
        <dbReference type="EMBL" id="MEE7492087.1"/>
    </source>
</evidence>
<protein>
    <recommendedName>
        <fullName evidence="3">Transmembrane protein</fullName>
    </recommendedName>
</protein>
<proteinExistence type="predicted"/>
<evidence type="ECO:0000313" key="2">
    <source>
        <dbReference type="Proteomes" id="UP001355206"/>
    </source>
</evidence>
<dbReference type="RefSeq" id="WP_331302649.1">
    <property type="nucleotide sequence ID" value="NZ_MLCA01000008.1"/>
</dbReference>
<dbReference type="EMBL" id="MLCA01000008">
    <property type="protein sequence ID" value="MEE7492087.1"/>
    <property type="molecule type" value="Genomic_DNA"/>
</dbReference>
<dbReference type="Proteomes" id="UP001355206">
    <property type="component" value="Unassembled WGS sequence"/>
</dbReference>
<accession>A0ABU7TQI4</accession>
<gene>
    <name evidence="1" type="ORF">MOTC310_17050</name>
</gene>
<comment type="caution">
    <text evidence="1">The sequence shown here is derived from an EMBL/GenBank/DDBJ whole genome shotgun (WGS) entry which is preliminary data.</text>
</comment>